<dbReference type="EMBL" id="LT838813">
    <property type="protein sequence ID" value="SMD46183.1"/>
    <property type="molecule type" value="Genomic_DNA"/>
</dbReference>
<feature type="transmembrane region" description="Helical" evidence="5">
    <location>
        <begin position="153"/>
        <end position="173"/>
    </location>
</feature>
<feature type="transmembrane region" description="Helical" evidence="5">
    <location>
        <begin position="274"/>
        <end position="296"/>
    </location>
</feature>
<sequence length="432" mass="47634">MESKQKIGWKTAAGLVIANMVGTGVFTSLGFQVMDSQNTWSIILLWMIGGGMALIGALVYAELGTHFKKSGGDYVFLSRIFHPVAGYLYAWISLTVGFSAPIAIAAMAMVQYWEPLIGYNNSLSLGIASILLVSVFHSYSVSQSGTVQNILTTIKLVFVFSLIVIGALWAPGLVESSFDFSSSWTKEIVRPGFAVSMVFVFYAYTGWNSAAYIVEEIDSPRISLPKALISATFLVMLLYVLIQLVLLKHASIEQLSGKVQVATLAFGNLFGQQGVFWVSLFIGIQLIATISGYTWVGPRVTNAMAKEFRFWKPLGKVNSKGVPVRAIWFNTAVSLILMFSGSFEAVLLYAGFVLQLMGTMTIGSSMLLKKAEGFRSPFKPWLSVIYIFFSIWIMVFMLYDRPKESLFGLGIILIGFIVFLFDKKKVSENSTN</sequence>
<feature type="transmembrane region" description="Helical" evidence="5">
    <location>
        <begin position="12"/>
        <end position="34"/>
    </location>
</feature>
<dbReference type="PANTHER" id="PTHR11785">
    <property type="entry name" value="AMINO ACID TRANSPORTER"/>
    <property type="match status" value="1"/>
</dbReference>
<dbReference type="Pfam" id="PF13520">
    <property type="entry name" value="AA_permease_2"/>
    <property type="match status" value="1"/>
</dbReference>
<dbReference type="InterPro" id="IPR050598">
    <property type="entry name" value="AminoAcid_Transporter"/>
</dbReference>
<evidence type="ECO:0000256" key="2">
    <source>
        <dbReference type="ARBA" id="ARBA00022692"/>
    </source>
</evidence>
<dbReference type="Proteomes" id="UP000192333">
    <property type="component" value="Chromosome I"/>
</dbReference>
<protein>
    <submittedName>
        <fullName evidence="6">Basic amino acid/polyamine antiporter, APA family</fullName>
    </submittedName>
</protein>
<organism evidence="6 7">
    <name type="scientific">Aquiflexum balticum DSM 16537</name>
    <dbReference type="NCBI Taxonomy" id="758820"/>
    <lineage>
        <taxon>Bacteria</taxon>
        <taxon>Pseudomonadati</taxon>
        <taxon>Bacteroidota</taxon>
        <taxon>Cytophagia</taxon>
        <taxon>Cytophagales</taxon>
        <taxon>Cyclobacteriaceae</taxon>
        <taxon>Aquiflexum</taxon>
    </lineage>
</organism>
<feature type="transmembrane region" description="Helical" evidence="5">
    <location>
        <begin position="346"/>
        <end position="368"/>
    </location>
</feature>
<feature type="transmembrane region" description="Helical" evidence="5">
    <location>
        <begin position="322"/>
        <end position="340"/>
    </location>
</feature>
<dbReference type="STRING" id="758820.SAMN00777080_4864"/>
<reference evidence="7" key="1">
    <citation type="submission" date="2017-04" db="EMBL/GenBank/DDBJ databases">
        <authorList>
            <person name="Varghese N."/>
            <person name="Submissions S."/>
        </authorList>
    </citation>
    <scope>NUCLEOTIDE SEQUENCE [LARGE SCALE GENOMIC DNA]</scope>
    <source>
        <strain evidence="7">DSM 16537</strain>
    </source>
</reference>
<proteinExistence type="predicted"/>
<feature type="transmembrane region" description="Helical" evidence="5">
    <location>
        <begin position="380"/>
        <end position="399"/>
    </location>
</feature>
<feature type="transmembrane region" description="Helical" evidence="5">
    <location>
        <begin position="405"/>
        <end position="421"/>
    </location>
</feature>
<dbReference type="Gene3D" id="1.20.1740.10">
    <property type="entry name" value="Amino acid/polyamine transporter I"/>
    <property type="match status" value="1"/>
</dbReference>
<evidence type="ECO:0000256" key="1">
    <source>
        <dbReference type="ARBA" id="ARBA00004141"/>
    </source>
</evidence>
<dbReference type="PANTHER" id="PTHR11785:SF512">
    <property type="entry name" value="SOBREMESA, ISOFORM B"/>
    <property type="match status" value="1"/>
</dbReference>
<dbReference type="AlphaFoldDB" id="A0A1W2HBC9"/>
<accession>A0A1W2HBC9</accession>
<evidence type="ECO:0000256" key="4">
    <source>
        <dbReference type="ARBA" id="ARBA00023136"/>
    </source>
</evidence>
<feature type="transmembrane region" description="Helical" evidence="5">
    <location>
        <begin position="84"/>
        <end position="110"/>
    </location>
</feature>
<feature type="transmembrane region" description="Helical" evidence="5">
    <location>
        <begin position="122"/>
        <end position="141"/>
    </location>
</feature>
<feature type="transmembrane region" description="Helical" evidence="5">
    <location>
        <begin position="40"/>
        <end position="63"/>
    </location>
</feature>
<keyword evidence="7" id="KW-1185">Reference proteome</keyword>
<evidence type="ECO:0000313" key="7">
    <source>
        <dbReference type="Proteomes" id="UP000192333"/>
    </source>
</evidence>
<evidence type="ECO:0000256" key="5">
    <source>
        <dbReference type="SAM" id="Phobius"/>
    </source>
</evidence>
<dbReference type="GO" id="GO:0015179">
    <property type="term" value="F:L-amino acid transmembrane transporter activity"/>
    <property type="evidence" value="ECO:0007669"/>
    <property type="project" value="TreeGrafter"/>
</dbReference>
<dbReference type="PIRSF" id="PIRSF006060">
    <property type="entry name" value="AA_transporter"/>
    <property type="match status" value="1"/>
</dbReference>
<evidence type="ECO:0000313" key="6">
    <source>
        <dbReference type="EMBL" id="SMD46183.1"/>
    </source>
</evidence>
<name>A0A1W2HBC9_9BACT</name>
<feature type="transmembrane region" description="Helical" evidence="5">
    <location>
        <begin position="193"/>
        <end position="215"/>
    </location>
</feature>
<evidence type="ECO:0000256" key="3">
    <source>
        <dbReference type="ARBA" id="ARBA00022989"/>
    </source>
</evidence>
<keyword evidence="4 5" id="KW-0472">Membrane</keyword>
<dbReference type="InterPro" id="IPR002293">
    <property type="entry name" value="AA/rel_permease1"/>
</dbReference>
<dbReference type="RefSeq" id="WP_172805277.1">
    <property type="nucleotide sequence ID" value="NZ_LT838813.1"/>
</dbReference>
<keyword evidence="2 5" id="KW-0812">Transmembrane</keyword>
<keyword evidence="3 5" id="KW-1133">Transmembrane helix</keyword>
<feature type="transmembrane region" description="Helical" evidence="5">
    <location>
        <begin position="227"/>
        <end position="246"/>
    </location>
</feature>
<gene>
    <name evidence="6" type="ORF">SAMN00777080_4864</name>
</gene>
<comment type="subcellular location">
    <subcellularLocation>
        <location evidence="1">Membrane</location>
        <topology evidence="1">Multi-pass membrane protein</topology>
    </subcellularLocation>
</comment>
<dbReference type="GO" id="GO:0016020">
    <property type="term" value="C:membrane"/>
    <property type="evidence" value="ECO:0007669"/>
    <property type="project" value="UniProtKB-SubCell"/>
</dbReference>